<reference evidence="5" key="1">
    <citation type="journal article" date="2016" name="Nat. Genet.">
        <title>A high-quality carrot genome assembly provides new insights into carotenoid accumulation and asterid genome evolution.</title>
        <authorList>
            <person name="Iorizzo M."/>
            <person name="Ellison S."/>
            <person name="Senalik D."/>
            <person name="Zeng P."/>
            <person name="Satapoomin P."/>
            <person name="Huang J."/>
            <person name="Bowman M."/>
            <person name="Iovene M."/>
            <person name="Sanseverino W."/>
            <person name="Cavagnaro P."/>
            <person name="Yildiz M."/>
            <person name="Macko-Podgorni A."/>
            <person name="Moranska E."/>
            <person name="Grzebelus E."/>
            <person name="Grzebelus D."/>
            <person name="Ashrafi H."/>
            <person name="Zheng Z."/>
            <person name="Cheng S."/>
            <person name="Spooner D."/>
            <person name="Van Deynze A."/>
            <person name="Simon P."/>
        </authorList>
    </citation>
    <scope>NUCLEOTIDE SEQUENCE [LARGE SCALE GENOMIC DNA]</scope>
    <source>
        <tissue evidence="5">Leaf</tissue>
    </source>
</reference>
<sequence length="675" mass="76463">MDTGGKEVSIIDDNVPGSILFSGNVMQDTESVNDIRTIVELAAYSSEKSNNLSMLMMHVATKESEYEAFILDKELMLNDSSEKVLYLDLLCGILDSEVSEIEHFISMVQTDIIAARKFMVSYKYSGDDLESLKRMSQDAEGSLRQSLEQVSDIKAQSSDIQRNLLRSVGEDTWRGGKVIERLEDDNISVPRKDLKMLERSLAKELDFDKSISESREIKEVLKLSLHSSDHGNLFIEEEDIVVLERLFEGENAAAVLMGISKELLGQIQKLIFSLNASRNREDQLKTKLKDFIHKLKEKDASLQRTESSNLKINEDLLAKKDILEGNLKEVKDELVLVDSEAFTLREKVSSLENELKEYELQLMTAKIAGDKDQNLLQKLHEMRSTQDDLKEKIRKEEDRAARAESKCVLLTESNIELTEELNLLKASGNTTVMVDSLERKMSESDIVLQRAMASAEASQEKENMLNSTIKDMDNLIENLKSKVLKAENLAESAEDKCIELSERNSELTEKLHSLKGKMDCLKVSLHQAEESKKATAKDIRARTKLITEMVVQLAFERERLQKQFCPVQISSLTKQNKILVNQSQQTSKNQVNMSHNVKEDTDNLTSTINTRNSNSANMDRKDDVDGEPDDCRLDFETVKNIDARQLNVKYLIIMVLVLVISIFAALLFKPPDSGF</sequence>
<comment type="caution">
    <text evidence="5">The sequence shown here is derived from an EMBL/GenBank/DDBJ whole genome shotgun (WGS) entry which is preliminary data.</text>
</comment>
<keyword evidence="3" id="KW-0812">Transmembrane</keyword>
<feature type="coiled-coil region" evidence="1">
    <location>
        <begin position="313"/>
        <end position="413"/>
    </location>
</feature>
<evidence type="ECO:0000259" key="4">
    <source>
        <dbReference type="Pfam" id="PF26581"/>
    </source>
</evidence>
<dbReference type="PANTHER" id="PTHR35705:SF1">
    <property type="entry name" value="WPP DOMAIN-INTERACTING TAIL-ANCHORED PROTEIN 1"/>
    <property type="match status" value="1"/>
</dbReference>
<accession>A0A166EKW2</accession>
<evidence type="ECO:0000256" key="2">
    <source>
        <dbReference type="SAM" id="MobiDB-lite"/>
    </source>
</evidence>
<evidence type="ECO:0000256" key="1">
    <source>
        <dbReference type="SAM" id="Coils"/>
    </source>
</evidence>
<feature type="compositionally biased region" description="Polar residues" evidence="2">
    <location>
        <begin position="603"/>
        <end position="617"/>
    </location>
</feature>
<dbReference type="GO" id="GO:0005635">
    <property type="term" value="C:nuclear envelope"/>
    <property type="evidence" value="ECO:0007669"/>
    <property type="project" value="EnsemblPlants"/>
</dbReference>
<organism evidence="5">
    <name type="scientific">Daucus carota subsp. sativus</name>
    <name type="common">Carrot</name>
    <dbReference type="NCBI Taxonomy" id="79200"/>
    <lineage>
        <taxon>Eukaryota</taxon>
        <taxon>Viridiplantae</taxon>
        <taxon>Streptophyta</taxon>
        <taxon>Embryophyta</taxon>
        <taxon>Tracheophyta</taxon>
        <taxon>Spermatophyta</taxon>
        <taxon>Magnoliopsida</taxon>
        <taxon>eudicotyledons</taxon>
        <taxon>Gunneridae</taxon>
        <taxon>Pentapetalae</taxon>
        <taxon>asterids</taxon>
        <taxon>campanulids</taxon>
        <taxon>Apiales</taxon>
        <taxon>Apiaceae</taxon>
        <taxon>Apioideae</taxon>
        <taxon>Scandiceae</taxon>
        <taxon>Daucinae</taxon>
        <taxon>Daucus</taxon>
        <taxon>Daucus sect. Daucus</taxon>
    </lineage>
</organism>
<feature type="region of interest" description="Disordered" evidence="2">
    <location>
        <begin position="601"/>
        <end position="627"/>
    </location>
</feature>
<dbReference type="InterPro" id="IPR039976">
    <property type="entry name" value="WIT1/WIT2"/>
</dbReference>
<dbReference type="AlphaFoldDB" id="A0A166EKW2"/>
<gene>
    <name evidence="5" type="ORF">DCAR_007541</name>
</gene>
<dbReference type="PANTHER" id="PTHR35705">
    <property type="entry name" value="WPP DOMAIN-INTERACTING TAIL-ANCHORED PROTEIN 1"/>
    <property type="match status" value="1"/>
</dbReference>
<feature type="compositionally biased region" description="Basic and acidic residues" evidence="2">
    <location>
        <begin position="618"/>
        <end position="627"/>
    </location>
</feature>
<evidence type="ECO:0000313" key="5">
    <source>
        <dbReference type="EMBL" id="KZN06704.1"/>
    </source>
</evidence>
<dbReference type="STRING" id="79200.A0A166EKW2"/>
<name>A0A166EKW2_DAUCS</name>
<dbReference type="Pfam" id="PF26581">
    <property type="entry name" value="WIT1_2_N"/>
    <property type="match status" value="1"/>
</dbReference>
<dbReference type="OMA" id="DFQSTQD"/>
<dbReference type="InterPro" id="IPR058610">
    <property type="entry name" value="WIT1_2_N"/>
</dbReference>
<keyword evidence="3" id="KW-1133">Transmembrane helix</keyword>
<dbReference type="Gramene" id="KZN06704">
    <property type="protein sequence ID" value="KZN06704"/>
    <property type="gene ID" value="DCAR_007541"/>
</dbReference>
<dbReference type="EMBL" id="LNRQ01000002">
    <property type="protein sequence ID" value="KZN06704.1"/>
    <property type="molecule type" value="Genomic_DNA"/>
</dbReference>
<proteinExistence type="predicted"/>
<feature type="domain" description="WIT1/2 N-terminal helical bundle" evidence="4">
    <location>
        <begin position="31"/>
        <end position="165"/>
    </location>
</feature>
<feature type="coiled-coil region" evidence="1">
    <location>
        <begin position="469"/>
        <end position="517"/>
    </location>
</feature>
<keyword evidence="1" id="KW-0175">Coiled coil</keyword>
<evidence type="ECO:0000256" key="3">
    <source>
        <dbReference type="SAM" id="Phobius"/>
    </source>
</evidence>
<keyword evidence="3" id="KW-0472">Membrane</keyword>
<protein>
    <recommendedName>
        <fullName evidence="4">WIT1/2 N-terminal helical bundle domain-containing protein</fullName>
    </recommendedName>
</protein>
<feature type="transmembrane region" description="Helical" evidence="3">
    <location>
        <begin position="650"/>
        <end position="668"/>
    </location>
</feature>